<reference evidence="1 4" key="1">
    <citation type="submission" date="2015-09" db="EMBL/GenBank/DDBJ databases">
        <title>Genome announcement of multiple Pseudomonas syringae strains.</title>
        <authorList>
            <person name="Thakur S."/>
            <person name="Wang P.W."/>
            <person name="Gong Y."/>
            <person name="Weir B.S."/>
            <person name="Guttman D.S."/>
        </authorList>
    </citation>
    <scope>NUCLEOTIDE SEQUENCE [LARGE SCALE GENOMIC DNA]</scope>
    <source>
        <strain evidence="1 4">ICMP4455</strain>
    </source>
</reference>
<dbReference type="PATRIC" id="fig|129137.4.peg.601"/>
<evidence type="ECO:0000313" key="3">
    <source>
        <dbReference type="EMBL" id="RMO55374.1"/>
    </source>
</evidence>
<dbReference type="Proteomes" id="UP000275613">
    <property type="component" value="Unassembled WGS sequence"/>
</dbReference>
<dbReference type="Gene3D" id="3.40.50.150">
    <property type="entry name" value="Vaccinia Virus protein VP39"/>
    <property type="match status" value="1"/>
</dbReference>
<evidence type="ECO:0000313" key="4">
    <source>
        <dbReference type="Proteomes" id="UP000050490"/>
    </source>
</evidence>
<dbReference type="Proteomes" id="UP000050490">
    <property type="component" value="Unassembled WGS sequence"/>
</dbReference>
<accession>A0A0N8RFL1</accession>
<dbReference type="EMBL" id="RBPV01000313">
    <property type="protein sequence ID" value="RMO55374.1"/>
    <property type="molecule type" value="Genomic_DNA"/>
</dbReference>
<sequence length="241" mass="27484">MRTCPVCSNRFPNFYPMGRGHLEIANRLNVFHSADDFETLNIGQYSCPECSASDRDRLYALYAMHLLNNPPDKELRILDIAPAAVLSSFLRSLPKARYRSADLYSPLADDIVDIMDMHIYAAESFDLIVCSHVLEHVRDDRKAMSELFRVLARNGSAILMVPILLQATHTDEDPDEKSVDERWARFGQDDHVRLYSKNDFISRLKQSGFEIDALSSQAFGEGVFRQHGITERSVLYIGRKP</sequence>
<dbReference type="Proteomes" id="UP000272627">
    <property type="component" value="Unassembled WGS sequence"/>
</dbReference>
<dbReference type="CDD" id="cd02440">
    <property type="entry name" value="AdoMet_MTases"/>
    <property type="match status" value="1"/>
</dbReference>
<dbReference type="EMBL" id="LJQI01000338">
    <property type="protein sequence ID" value="KPX23495.1"/>
    <property type="molecule type" value="Genomic_DNA"/>
</dbReference>
<evidence type="ECO:0000313" key="2">
    <source>
        <dbReference type="EMBL" id="RML98938.1"/>
    </source>
</evidence>
<dbReference type="AlphaFoldDB" id="A0A0N8RFL1"/>
<dbReference type="SUPFAM" id="SSF53335">
    <property type="entry name" value="S-adenosyl-L-methionine-dependent methyltransferases"/>
    <property type="match status" value="1"/>
</dbReference>
<dbReference type="InterPro" id="IPR029063">
    <property type="entry name" value="SAM-dependent_MTases_sf"/>
</dbReference>
<dbReference type="RefSeq" id="WP_057421954.1">
    <property type="nucleotide sequence ID" value="NZ_BMZW01000002.1"/>
</dbReference>
<gene>
    <name evidence="1" type="ORF">ALO70_100220</name>
    <name evidence="3" type="ORF">ALQ39_100238</name>
    <name evidence="2" type="ORF">ALQ86_00250</name>
</gene>
<comment type="caution">
    <text evidence="1">The sequence shown here is derived from an EMBL/GenBank/DDBJ whole genome shotgun (WGS) entry which is preliminary data.</text>
</comment>
<evidence type="ECO:0000313" key="5">
    <source>
        <dbReference type="Proteomes" id="UP000272627"/>
    </source>
</evidence>
<evidence type="ECO:0000313" key="6">
    <source>
        <dbReference type="Proteomes" id="UP000275613"/>
    </source>
</evidence>
<evidence type="ECO:0000313" key="1">
    <source>
        <dbReference type="EMBL" id="KPX23495.1"/>
    </source>
</evidence>
<name>A0A0N8RFL1_PSEA0</name>
<dbReference type="Pfam" id="PF13489">
    <property type="entry name" value="Methyltransf_23"/>
    <property type="match status" value="1"/>
</dbReference>
<dbReference type="EMBL" id="RBOA01000303">
    <property type="protein sequence ID" value="RML98938.1"/>
    <property type="molecule type" value="Genomic_DNA"/>
</dbReference>
<organism evidence="1 4">
    <name type="scientific">Pseudomonas amygdali pv. eriobotryae</name>
    <dbReference type="NCBI Taxonomy" id="129137"/>
    <lineage>
        <taxon>Bacteria</taxon>
        <taxon>Pseudomonadati</taxon>
        <taxon>Pseudomonadota</taxon>
        <taxon>Gammaproteobacteria</taxon>
        <taxon>Pseudomonadales</taxon>
        <taxon>Pseudomonadaceae</taxon>
        <taxon>Pseudomonas</taxon>
        <taxon>Pseudomonas amygdali</taxon>
    </lineage>
</organism>
<proteinExistence type="predicted"/>
<reference evidence="5 6" key="2">
    <citation type="submission" date="2018-08" db="EMBL/GenBank/DDBJ databases">
        <title>Recombination of ecologically and evolutionarily significant loci maintains genetic cohesion in the Pseudomonas syringae species complex.</title>
        <authorList>
            <person name="Dillon M."/>
            <person name="Thakur S."/>
            <person name="Almeida R.N.D."/>
            <person name="Weir B.S."/>
            <person name="Guttman D.S."/>
        </authorList>
    </citation>
    <scope>NUCLEOTIDE SEQUENCE [LARGE SCALE GENOMIC DNA]</scope>
    <source>
        <strain evidence="3 6">ICMP 4316</strain>
        <strain evidence="2 5">ICMP 8636</strain>
    </source>
</reference>
<protein>
    <recommendedName>
        <fullName evidence="7">SAM-dependent methyltransferase</fullName>
    </recommendedName>
</protein>
<evidence type="ECO:0008006" key="7">
    <source>
        <dbReference type="Google" id="ProtNLM"/>
    </source>
</evidence>